<evidence type="ECO:0000256" key="3">
    <source>
        <dbReference type="ARBA" id="ARBA00022833"/>
    </source>
</evidence>
<dbReference type="PROSITE" id="PS51999">
    <property type="entry name" value="ZF_GRF"/>
    <property type="match status" value="1"/>
</dbReference>
<organism evidence="8 9">
    <name type="scientific">Ascobolus immersus RN42</name>
    <dbReference type="NCBI Taxonomy" id="1160509"/>
    <lineage>
        <taxon>Eukaryota</taxon>
        <taxon>Fungi</taxon>
        <taxon>Dikarya</taxon>
        <taxon>Ascomycota</taxon>
        <taxon>Pezizomycotina</taxon>
        <taxon>Pezizomycetes</taxon>
        <taxon>Pezizales</taxon>
        <taxon>Ascobolaceae</taxon>
        <taxon>Ascobolus</taxon>
    </lineage>
</organism>
<feature type="compositionally biased region" description="Pro residues" evidence="6">
    <location>
        <begin position="46"/>
        <end position="55"/>
    </location>
</feature>
<feature type="compositionally biased region" description="Polar residues" evidence="6">
    <location>
        <begin position="488"/>
        <end position="503"/>
    </location>
</feature>
<feature type="compositionally biased region" description="Acidic residues" evidence="6">
    <location>
        <begin position="317"/>
        <end position="333"/>
    </location>
</feature>
<feature type="compositionally biased region" description="Acidic residues" evidence="6">
    <location>
        <begin position="290"/>
        <end position="301"/>
    </location>
</feature>
<feature type="compositionally biased region" description="Polar residues" evidence="6">
    <location>
        <begin position="173"/>
        <end position="190"/>
    </location>
</feature>
<feature type="compositionally biased region" description="Low complexity" evidence="6">
    <location>
        <begin position="1"/>
        <end position="16"/>
    </location>
</feature>
<evidence type="ECO:0000313" key="8">
    <source>
        <dbReference type="EMBL" id="RPA78933.1"/>
    </source>
</evidence>
<keyword evidence="9" id="KW-1185">Reference proteome</keyword>
<dbReference type="AlphaFoldDB" id="A0A3N4HYJ2"/>
<feature type="region of interest" description="Disordered" evidence="6">
    <location>
        <begin position="1"/>
        <end position="75"/>
    </location>
</feature>
<evidence type="ECO:0000259" key="7">
    <source>
        <dbReference type="PROSITE" id="PS51999"/>
    </source>
</evidence>
<keyword evidence="1" id="KW-0479">Metal-binding</keyword>
<dbReference type="Pfam" id="PF06839">
    <property type="entry name" value="Zn_ribbon_GRF"/>
    <property type="match status" value="1"/>
</dbReference>
<feature type="compositionally biased region" description="Low complexity" evidence="6">
    <location>
        <begin position="56"/>
        <end position="69"/>
    </location>
</feature>
<sequence length="615" mass="68333">MTFNYQQNPQQRQQQQKDYTFHGNGPPIFSSGPKPVFPANANAAPPYTPQPPQPPQQQFQAQTPPQSSPLQPVQNQPTYFRSLKGLWDGTQWLCNCNPRKVASKLQVKKDGPTKGKWFYKCGNFTGAEGPDKCNLFLWEDEVMQRQSRPESDPAPSGSMNTATNVHAPAALSYQPNNGTASQFSQPSYQLPYQRPPHQGSGPGFGSGSGPIAQGFNTTAGLTTPATSPTKRPSSGPSNIRNAYRPATPDYGTPLHSPSGSPPTFSQRVQPQRQAKSPKGKTVAFDKQHTDEEEEEEDEEDTASGSEYESETNTSTTEDVENDDDDEESSEEEVPSAQPRNDIAPIRNYDSDITTDSEDEDNSKAEKQLGRDLFQSKDISTSACSSSQPPAQKLFKAPAMNGAPTRQTQHTKLIHPDTSDSEEDRFVTPRSSVEPTSQEAGTTYEEPIITAETTTTTTRTGPYSTIYQHTSPRAPLTPTHRPYRPITPATPTTPKRYTTPNPALTASPMPEKGKFTKEVFDVLSKDSITLSAERKAELERVLERQYRRESANLKAKERLRLLLQERDQEIERLQNQLAEAEINSDLVPVFTKTSLVTEKKTDRTYYRRKSEAEKLV</sequence>
<evidence type="ECO:0000256" key="5">
    <source>
        <dbReference type="SAM" id="Coils"/>
    </source>
</evidence>
<dbReference type="InterPro" id="IPR010666">
    <property type="entry name" value="Znf_GRF"/>
</dbReference>
<feature type="coiled-coil region" evidence="5">
    <location>
        <begin position="551"/>
        <end position="582"/>
    </location>
</feature>
<feature type="compositionally biased region" description="Polar residues" evidence="6">
    <location>
        <begin position="376"/>
        <end position="389"/>
    </location>
</feature>
<dbReference type="Proteomes" id="UP000275078">
    <property type="component" value="Unassembled WGS sequence"/>
</dbReference>
<dbReference type="GO" id="GO:0008270">
    <property type="term" value="F:zinc ion binding"/>
    <property type="evidence" value="ECO:0007669"/>
    <property type="project" value="UniProtKB-KW"/>
</dbReference>
<keyword evidence="2 4" id="KW-0863">Zinc-finger</keyword>
<keyword evidence="3" id="KW-0862">Zinc</keyword>
<accession>A0A3N4HYJ2</accession>
<keyword evidence="5" id="KW-0175">Coiled coil</keyword>
<feature type="compositionally biased region" description="Polar residues" evidence="6">
    <location>
        <begin position="428"/>
        <end position="440"/>
    </location>
</feature>
<dbReference type="OrthoDB" id="430051at2759"/>
<evidence type="ECO:0000256" key="6">
    <source>
        <dbReference type="SAM" id="MobiDB-lite"/>
    </source>
</evidence>
<evidence type="ECO:0000256" key="1">
    <source>
        <dbReference type="ARBA" id="ARBA00022723"/>
    </source>
</evidence>
<feature type="compositionally biased region" description="Low complexity" evidence="6">
    <location>
        <begin position="457"/>
        <end position="466"/>
    </location>
</feature>
<proteinExistence type="predicted"/>
<feature type="region of interest" description="Disordered" evidence="6">
    <location>
        <begin position="457"/>
        <end position="510"/>
    </location>
</feature>
<feature type="domain" description="GRF-type" evidence="7">
    <location>
        <begin position="94"/>
        <end position="142"/>
    </location>
</feature>
<name>A0A3N4HYJ2_ASCIM</name>
<feature type="compositionally biased region" description="Polar residues" evidence="6">
    <location>
        <begin position="214"/>
        <end position="240"/>
    </location>
</feature>
<protein>
    <recommendedName>
        <fullName evidence="7">GRF-type domain-containing protein</fullName>
    </recommendedName>
</protein>
<evidence type="ECO:0000313" key="9">
    <source>
        <dbReference type="Proteomes" id="UP000275078"/>
    </source>
</evidence>
<dbReference type="EMBL" id="ML119705">
    <property type="protein sequence ID" value="RPA78933.1"/>
    <property type="molecule type" value="Genomic_DNA"/>
</dbReference>
<feature type="region of interest" description="Disordered" evidence="6">
    <location>
        <begin position="171"/>
        <end position="440"/>
    </location>
</feature>
<evidence type="ECO:0000256" key="4">
    <source>
        <dbReference type="PROSITE-ProRule" id="PRU01343"/>
    </source>
</evidence>
<dbReference type="STRING" id="1160509.A0A3N4HYJ2"/>
<gene>
    <name evidence="8" type="ORF">BJ508DRAFT_151087</name>
</gene>
<reference evidence="8 9" key="1">
    <citation type="journal article" date="2018" name="Nat. Ecol. Evol.">
        <title>Pezizomycetes genomes reveal the molecular basis of ectomycorrhizal truffle lifestyle.</title>
        <authorList>
            <person name="Murat C."/>
            <person name="Payen T."/>
            <person name="Noel B."/>
            <person name="Kuo A."/>
            <person name="Morin E."/>
            <person name="Chen J."/>
            <person name="Kohler A."/>
            <person name="Krizsan K."/>
            <person name="Balestrini R."/>
            <person name="Da Silva C."/>
            <person name="Montanini B."/>
            <person name="Hainaut M."/>
            <person name="Levati E."/>
            <person name="Barry K.W."/>
            <person name="Belfiori B."/>
            <person name="Cichocki N."/>
            <person name="Clum A."/>
            <person name="Dockter R.B."/>
            <person name="Fauchery L."/>
            <person name="Guy J."/>
            <person name="Iotti M."/>
            <person name="Le Tacon F."/>
            <person name="Lindquist E.A."/>
            <person name="Lipzen A."/>
            <person name="Malagnac F."/>
            <person name="Mello A."/>
            <person name="Molinier V."/>
            <person name="Miyauchi S."/>
            <person name="Poulain J."/>
            <person name="Riccioni C."/>
            <person name="Rubini A."/>
            <person name="Sitrit Y."/>
            <person name="Splivallo R."/>
            <person name="Traeger S."/>
            <person name="Wang M."/>
            <person name="Zifcakova L."/>
            <person name="Wipf D."/>
            <person name="Zambonelli A."/>
            <person name="Paolocci F."/>
            <person name="Nowrousian M."/>
            <person name="Ottonello S."/>
            <person name="Baldrian P."/>
            <person name="Spatafora J.W."/>
            <person name="Henrissat B."/>
            <person name="Nagy L.G."/>
            <person name="Aury J.M."/>
            <person name="Wincker P."/>
            <person name="Grigoriev I.V."/>
            <person name="Bonfante P."/>
            <person name="Martin F.M."/>
        </authorList>
    </citation>
    <scope>NUCLEOTIDE SEQUENCE [LARGE SCALE GENOMIC DNA]</scope>
    <source>
        <strain evidence="8 9">RN42</strain>
    </source>
</reference>
<evidence type="ECO:0000256" key="2">
    <source>
        <dbReference type="ARBA" id="ARBA00022771"/>
    </source>
</evidence>
<feature type="compositionally biased region" description="Polar residues" evidence="6">
    <location>
        <begin position="255"/>
        <end position="274"/>
    </location>
</feature>